<dbReference type="SMART" id="SM00282">
    <property type="entry name" value="LamG"/>
    <property type="match status" value="2"/>
</dbReference>
<dbReference type="PANTHER" id="PTHR22906:SF21">
    <property type="entry name" value="SEMA DOMAIN-CONTAINING PROTEIN"/>
    <property type="match status" value="1"/>
</dbReference>
<dbReference type="InterPro" id="IPR007110">
    <property type="entry name" value="Ig-like_dom"/>
</dbReference>
<accession>A0A8I6RX88</accession>
<feature type="transmembrane region" description="Helical" evidence="3">
    <location>
        <begin position="848"/>
        <end position="869"/>
    </location>
</feature>
<keyword evidence="3" id="KW-1133">Transmembrane helix</keyword>
<keyword evidence="3" id="KW-0812">Transmembrane</keyword>
<dbReference type="RefSeq" id="XP_014251505.1">
    <property type="nucleotide sequence ID" value="XM_014396019.1"/>
</dbReference>
<evidence type="ECO:0000313" key="7">
    <source>
        <dbReference type="Proteomes" id="UP000494040"/>
    </source>
</evidence>
<keyword evidence="4" id="KW-0732">Signal</keyword>
<keyword evidence="3" id="KW-0472">Membrane</keyword>
<evidence type="ECO:0000256" key="2">
    <source>
        <dbReference type="ARBA" id="ARBA00023157"/>
    </source>
</evidence>
<dbReference type="EnsemblMetazoa" id="XM_014396019.1">
    <property type="protein sequence ID" value="XP_014251505.1"/>
    <property type="gene ID" value="LOC106667823"/>
</dbReference>
<proteinExistence type="predicted"/>
<dbReference type="InterPro" id="IPR000884">
    <property type="entry name" value="TSP1_rpt"/>
</dbReference>
<protein>
    <recommendedName>
        <fullName evidence="5">Ig-like domain-containing protein</fullName>
    </recommendedName>
</protein>
<dbReference type="FunFam" id="2.20.100.10:FF:000001">
    <property type="entry name" value="semaphorin-5A isoform X1"/>
    <property type="match status" value="2"/>
</dbReference>
<dbReference type="InterPro" id="IPR013320">
    <property type="entry name" value="ConA-like_dom_sf"/>
</dbReference>
<dbReference type="PRINTS" id="PR01705">
    <property type="entry name" value="TSP1REPEAT"/>
</dbReference>
<dbReference type="PANTHER" id="PTHR22906">
    <property type="entry name" value="PROPERDIN"/>
    <property type="match status" value="1"/>
</dbReference>
<dbReference type="AlphaFoldDB" id="A0A8I6RX88"/>
<evidence type="ECO:0000256" key="4">
    <source>
        <dbReference type="SAM" id="SignalP"/>
    </source>
</evidence>
<dbReference type="InterPro" id="IPR001791">
    <property type="entry name" value="Laminin_G"/>
</dbReference>
<dbReference type="SUPFAM" id="SSF82895">
    <property type="entry name" value="TSP-1 type 1 repeat"/>
    <property type="match status" value="4"/>
</dbReference>
<dbReference type="Gene3D" id="2.60.120.200">
    <property type="match status" value="2"/>
</dbReference>
<reference evidence="6" key="1">
    <citation type="submission" date="2022-01" db="UniProtKB">
        <authorList>
            <consortium name="EnsemblMetazoa"/>
        </authorList>
    </citation>
    <scope>IDENTIFICATION</scope>
</reference>
<dbReference type="GeneID" id="106667823"/>
<dbReference type="OMA" id="GTHCRGQ"/>
<organism evidence="6 7">
    <name type="scientific">Cimex lectularius</name>
    <name type="common">Bed bug</name>
    <name type="synonym">Acanthia lectularia</name>
    <dbReference type="NCBI Taxonomy" id="79782"/>
    <lineage>
        <taxon>Eukaryota</taxon>
        <taxon>Metazoa</taxon>
        <taxon>Ecdysozoa</taxon>
        <taxon>Arthropoda</taxon>
        <taxon>Hexapoda</taxon>
        <taxon>Insecta</taxon>
        <taxon>Pterygota</taxon>
        <taxon>Neoptera</taxon>
        <taxon>Paraneoptera</taxon>
        <taxon>Hemiptera</taxon>
        <taxon>Heteroptera</taxon>
        <taxon>Panheteroptera</taxon>
        <taxon>Cimicomorpha</taxon>
        <taxon>Cimicidae</taxon>
        <taxon>Cimex</taxon>
    </lineage>
</organism>
<evidence type="ECO:0000259" key="5">
    <source>
        <dbReference type="PROSITE" id="PS50835"/>
    </source>
</evidence>
<keyword evidence="2" id="KW-1015">Disulfide bond</keyword>
<sequence length="902" mass="102572">MLSMVILINLNFVFASEDATRLKAIVAKRIECDISGLGSNCFHDGGWSQWGRWSKCLGECGHVGLRTRMRNCSNPYPSNNGAPCPGGSKESKECHITGCTLEDFKNAAQCDLIKNLEFNFLKEVHASVPALVPRCVEAECHFSIVEHLLHNYADRYWNALHCVKRNYGCPEMGGWSDWGDWSECSAFCGIGRHMRFRKCDQPVPINEEYKCPGKNYTFKICKGENCNLMEIRSWSEWSWWSRCSTTCGQGVRKRMRNCIAVEEIGKRSFDFIKHASKICTGPASMVRPCYLKDCPVNGGWSEWEPWSECSADCSLGTQSRSRTCSRPPPLNGGRPCEGVVSWIKHCFLAPCPVNFIEVAAFFGDGLLSYYRAGRSIKLLHIFVRFKPLAKTGEIIKREPLDCMDSKCSRLILHLQAGFLLFSISMLKSQVLLASQRPVDVNKWINVLIFMTPSLVKMRINDAELYISKLNFKPTKVNFDSDMILGHNFKGEISELVVNFIPRLLNVDSVTSEPKSINILPFKGINVLIDRVSDEGLVKDLSKLIYVPCFQSESNWTIEFVIKTAQQDGLIWYMTDSPSLTSMLFYALPHQFVLMMTVNQCFVDIDVQVETHVNVWTHVLISREDNFIGFSINGGERKILHTCMLSSSFECRDWIYFGDIQPIFSSKTGSISLTGKLKTYIEHLKSMTGLLAYLKIDGVEIPLDSLPVEVLTGFKQFSSDTVSYPERYIELEIEYGENLVLSCVYFSEETSYEIFNRIDLNQSTIWLKEDIPITAKDSFKLWGANFTIKDNMRKSVLIATNYTEKESIEGFYSCIAPGSGRLKTRQILVTYGVIVINVSKDFNGYGTKFLLICTFVYIVVTFVAIFWLIAELFINFFKGEGLYLNDKSDSQNREMLFVLKHLK</sequence>
<keyword evidence="7" id="KW-1185">Reference proteome</keyword>
<keyword evidence="1" id="KW-0677">Repeat</keyword>
<evidence type="ECO:0000313" key="6">
    <source>
        <dbReference type="EnsemblMetazoa" id="XP_014251505.1"/>
    </source>
</evidence>
<dbReference type="CDD" id="cd00110">
    <property type="entry name" value="LamG"/>
    <property type="match status" value="1"/>
</dbReference>
<dbReference type="FunFam" id="2.20.100.10:FF:000002">
    <property type="entry name" value="Unc-5 netrin receptor C"/>
    <property type="match status" value="1"/>
</dbReference>
<dbReference type="Gene3D" id="2.20.100.10">
    <property type="entry name" value="Thrombospondin type-1 (TSP1) repeat"/>
    <property type="match status" value="4"/>
</dbReference>
<name>A0A8I6RX88_CIMLE</name>
<dbReference type="Pfam" id="PF00090">
    <property type="entry name" value="TSP_1"/>
    <property type="match status" value="4"/>
</dbReference>
<dbReference type="InterPro" id="IPR036383">
    <property type="entry name" value="TSP1_rpt_sf"/>
</dbReference>
<dbReference type="KEGG" id="clec:106667823"/>
<evidence type="ECO:0000256" key="3">
    <source>
        <dbReference type="SAM" id="Phobius"/>
    </source>
</evidence>
<dbReference type="InterPro" id="IPR052065">
    <property type="entry name" value="Compl_asym_regulator"/>
</dbReference>
<dbReference type="OrthoDB" id="446173at2759"/>
<dbReference type="PROSITE" id="PS50835">
    <property type="entry name" value="IG_LIKE"/>
    <property type="match status" value="1"/>
</dbReference>
<dbReference type="Proteomes" id="UP000494040">
    <property type="component" value="Unassembled WGS sequence"/>
</dbReference>
<evidence type="ECO:0000256" key="1">
    <source>
        <dbReference type="ARBA" id="ARBA00022737"/>
    </source>
</evidence>
<dbReference type="PROSITE" id="PS50092">
    <property type="entry name" value="TSP1"/>
    <property type="match status" value="4"/>
</dbReference>
<feature type="chain" id="PRO_5035214346" description="Ig-like domain-containing protein" evidence="4">
    <location>
        <begin position="16"/>
        <end position="902"/>
    </location>
</feature>
<feature type="domain" description="Ig-like" evidence="5">
    <location>
        <begin position="724"/>
        <end position="829"/>
    </location>
</feature>
<feature type="signal peptide" evidence="4">
    <location>
        <begin position="1"/>
        <end position="15"/>
    </location>
</feature>
<dbReference type="SMART" id="SM00209">
    <property type="entry name" value="TSP1"/>
    <property type="match status" value="4"/>
</dbReference>
<dbReference type="SUPFAM" id="SSF49899">
    <property type="entry name" value="Concanavalin A-like lectins/glucanases"/>
    <property type="match status" value="2"/>
</dbReference>